<proteinExistence type="predicted"/>
<evidence type="ECO:0000313" key="2">
    <source>
        <dbReference type="EMBL" id="SEB11988.1"/>
    </source>
</evidence>
<dbReference type="AlphaFoldDB" id="A0A1H4GT02"/>
<dbReference type="InterPro" id="IPR009492">
    <property type="entry name" value="TniQ"/>
</dbReference>
<dbReference type="EMBL" id="FNRQ01000006">
    <property type="protein sequence ID" value="SEB11988.1"/>
    <property type="molecule type" value="Genomic_DNA"/>
</dbReference>
<evidence type="ECO:0000313" key="3">
    <source>
        <dbReference type="Proteomes" id="UP000198638"/>
    </source>
</evidence>
<evidence type="ECO:0000259" key="1">
    <source>
        <dbReference type="Pfam" id="PF06527"/>
    </source>
</evidence>
<organism evidence="2 3">
    <name type="scientific">Paraburkholderia sartisoli</name>
    <dbReference type="NCBI Taxonomy" id="83784"/>
    <lineage>
        <taxon>Bacteria</taxon>
        <taxon>Pseudomonadati</taxon>
        <taxon>Pseudomonadota</taxon>
        <taxon>Betaproteobacteria</taxon>
        <taxon>Burkholderiales</taxon>
        <taxon>Burkholderiaceae</taxon>
        <taxon>Paraburkholderia</taxon>
    </lineage>
</organism>
<feature type="domain" description="TniQ" evidence="1">
    <location>
        <begin position="23"/>
        <end position="173"/>
    </location>
</feature>
<dbReference type="OrthoDB" id="470139at2"/>
<accession>A0A1H4GT02</accession>
<sequence length="374" mass="42450">MHDISPRQGSFNFESDLPITSWLPDETLFSVAGRHHILSGNCHASQTFLQLFGHPRFRSHHDLPSRIDVFVENTRGVFGNARQVILGHTLLPFYLPLKSPEHLDAALSAMRGNRVGALKYQLGMLANHFEAHHPLRACTTCMDEDVNGFHVAYWHRTHQYPLVWVCPRHGTVLLESTARQPGPHHYDWHLPQRSFLKPPVTSSSALMTSDRGLLARLTFAAIGLAELATTVCLDRQRMTQIYRQRLSDLGLKDSFGKLDVGRCAASILDMAVPLREIYELLPLPSSADTARAYVSRLCWLPAGNLHPILHLFAIVWLFDTWQKFFAAYRLETSKFNQSDLESSSVSIDKQLQNIRNAYREEYDLTSKEINQAQG</sequence>
<reference evidence="3" key="1">
    <citation type="submission" date="2016-10" db="EMBL/GenBank/DDBJ databases">
        <authorList>
            <person name="Varghese N."/>
            <person name="Submissions S."/>
        </authorList>
    </citation>
    <scope>NUCLEOTIDE SEQUENCE [LARGE SCALE GENOMIC DNA]</scope>
    <source>
        <strain evidence="3">LMG 24000</strain>
    </source>
</reference>
<gene>
    <name evidence="2" type="ORF">SAMN05192564_106261</name>
</gene>
<dbReference type="Pfam" id="PF06527">
    <property type="entry name" value="TniQ"/>
    <property type="match status" value="1"/>
</dbReference>
<name>A0A1H4GT02_9BURK</name>
<protein>
    <submittedName>
        <fullName evidence="2">Tn7-like transposition protein D</fullName>
    </submittedName>
</protein>
<keyword evidence="3" id="KW-1185">Reference proteome</keyword>
<dbReference type="Proteomes" id="UP000198638">
    <property type="component" value="Unassembled WGS sequence"/>
</dbReference>
<dbReference type="STRING" id="83784.SAMN05192564_106261"/>